<feature type="signal peptide" evidence="2">
    <location>
        <begin position="1"/>
        <end position="23"/>
    </location>
</feature>
<evidence type="ECO:0000256" key="2">
    <source>
        <dbReference type="SAM" id="SignalP"/>
    </source>
</evidence>
<reference evidence="4" key="1">
    <citation type="submission" date="2019-04" db="EMBL/GenBank/DDBJ databases">
        <title>Friends and foes A comparative genomics studyof 23 Aspergillus species from section Flavi.</title>
        <authorList>
            <consortium name="DOE Joint Genome Institute"/>
            <person name="Kjaerbolling I."/>
            <person name="Vesth T."/>
            <person name="Frisvad J.C."/>
            <person name="Nybo J.L."/>
            <person name="Theobald S."/>
            <person name="Kildgaard S."/>
            <person name="Isbrandt T."/>
            <person name="Kuo A."/>
            <person name="Sato A."/>
            <person name="Lyhne E.K."/>
            <person name="Kogle M.E."/>
            <person name="Wiebenga A."/>
            <person name="Kun R.S."/>
            <person name="Lubbers R.J."/>
            <person name="Makela M.R."/>
            <person name="Barry K."/>
            <person name="Chovatia M."/>
            <person name="Clum A."/>
            <person name="Daum C."/>
            <person name="Haridas S."/>
            <person name="He G."/>
            <person name="LaButti K."/>
            <person name="Lipzen A."/>
            <person name="Mondo S."/>
            <person name="Riley R."/>
            <person name="Salamov A."/>
            <person name="Simmons B.A."/>
            <person name="Magnuson J.K."/>
            <person name="Henrissat B."/>
            <person name="Mortensen U.H."/>
            <person name="Larsen T.O."/>
            <person name="Devries R.P."/>
            <person name="Grigoriev I.V."/>
            <person name="Machida M."/>
            <person name="Baker S.E."/>
            <person name="Andersen M.R."/>
        </authorList>
    </citation>
    <scope>NUCLEOTIDE SEQUENCE [LARGE SCALE GENOMIC DNA]</scope>
    <source>
        <strain evidence="4">CBS 130015</strain>
    </source>
</reference>
<dbReference type="EMBL" id="ML738479">
    <property type="protein sequence ID" value="KAE8306256.1"/>
    <property type="molecule type" value="Genomic_DNA"/>
</dbReference>
<dbReference type="AlphaFoldDB" id="A0A5N6VDM5"/>
<sequence length="73" mass="8302">MPQLIVLPLILWLLLLLLFPTYFLPSTEEYRHGSPFGSDLKKRSRCRRSGLGPDQGGRKKPVGLLRIPSDGWL</sequence>
<organism evidence="3 4">
    <name type="scientific">Aspergillus transmontanensis</name>
    <dbReference type="NCBI Taxonomy" id="1034304"/>
    <lineage>
        <taxon>Eukaryota</taxon>
        <taxon>Fungi</taxon>
        <taxon>Dikarya</taxon>
        <taxon>Ascomycota</taxon>
        <taxon>Pezizomycotina</taxon>
        <taxon>Eurotiomycetes</taxon>
        <taxon>Eurotiomycetidae</taxon>
        <taxon>Eurotiales</taxon>
        <taxon>Aspergillaceae</taxon>
        <taxon>Aspergillus</taxon>
        <taxon>Aspergillus subgen. Circumdati</taxon>
    </lineage>
</organism>
<evidence type="ECO:0000256" key="1">
    <source>
        <dbReference type="SAM" id="MobiDB-lite"/>
    </source>
</evidence>
<evidence type="ECO:0000313" key="3">
    <source>
        <dbReference type="EMBL" id="KAE8306256.1"/>
    </source>
</evidence>
<evidence type="ECO:0000313" key="4">
    <source>
        <dbReference type="Proteomes" id="UP000325433"/>
    </source>
</evidence>
<feature type="chain" id="PRO_5025007042" evidence="2">
    <location>
        <begin position="24"/>
        <end position="73"/>
    </location>
</feature>
<accession>A0A5N6VDM5</accession>
<keyword evidence="4" id="KW-1185">Reference proteome</keyword>
<protein>
    <submittedName>
        <fullName evidence="3">Uncharacterized protein</fullName>
    </submittedName>
</protein>
<gene>
    <name evidence="3" type="ORF">BDV41DRAFT_559318</name>
</gene>
<name>A0A5N6VDM5_9EURO</name>
<feature type="region of interest" description="Disordered" evidence="1">
    <location>
        <begin position="27"/>
        <end position="73"/>
    </location>
</feature>
<proteinExistence type="predicted"/>
<dbReference type="Proteomes" id="UP000325433">
    <property type="component" value="Unassembled WGS sequence"/>
</dbReference>
<keyword evidence="2" id="KW-0732">Signal</keyword>